<keyword evidence="1" id="KW-0472">Membrane</keyword>
<dbReference type="EMBL" id="SDMP01000006">
    <property type="protein sequence ID" value="RYR55291.1"/>
    <property type="molecule type" value="Genomic_DNA"/>
</dbReference>
<feature type="transmembrane region" description="Helical" evidence="1">
    <location>
        <begin position="270"/>
        <end position="297"/>
    </location>
</feature>
<gene>
    <name evidence="2" type="ORF">Ahy_A06g030529</name>
</gene>
<keyword evidence="3" id="KW-1185">Reference proteome</keyword>
<evidence type="ECO:0000256" key="1">
    <source>
        <dbReference type="SAM" id="Phobius"/>
    </source>
</evidence>
<dbReference type="Proteomes" id="UP000289738">
    <property type="component" value="Chromosome A06"/>
</dbReference>
<accession>A0A445CWM4</accession>
<evidence type="ECO:0000313" key="3">
    <source>
        <dbReference type="Proteomes" id="UP000289738"/>
    </source>
</evidence>
<sequence>MGPKRGQKVVIKSTRKVVQESVQVSIVGSSNKRTRRNNKDIQTGNEVVGEENVRIIPVQEVTPQPKENEISNSAHQETSTLYTLPMENATLHHKVVILIVRSSENVKGGGGRRERRRLMRVVAARVGEPEMEQMKKMRKWRFIDSISINAIFSSSSSAKSLVRLSSSPQHASDAAAPCVRSRALRPPPPRRTLPKCLEFFTFGSDNCALALSNYLHFNVTNHSVCSAASPSLKLGGRGDSNLNFRRFFNDFNTAIRFHTQKLPIGFDSPALILGIIVMILPCYSVAMRNVILGIIVISTQLLG</sequence>
<organism evidence="2 3">
    <name type="scientific">Arachis hypogaea</name>
    <name type="common">Peanut</name>
    <dbReference type="NCBI Taxonomy" id="3818"/>
    <lineage>
        <taxon>Eukaryota</taxon>
        <taxon>Viridiplantae</taxon>
        <taxon>Streptophyta</taxon>
        <taxon>Embryophyta</taxon>
        <taxon>Tracheophyta</taxon>
        <taxon>Spermatophyta</taxon>
        <taxon>Magnoliopsida</taxon>
        <taxon>eudicotyledons</taxon>
        <taxon>Gunneridae</taxon>
        <taxon>Pentapetalae</taxon>
        <taxon>rosids</taxon>
        <taxon>fabids</taxon>
        <taxon>Fabales</taxon>
        <taxon>Fabaceae</taxon>
        <taxon>Papilionoideae</taxon>
        <taxon>50 kb inversion clade</taxon>
        <taxon>dalbergioids sensu lato</taxon>
        <taxon>Dalbergieae</taxon>
        <taxon>Pterocarpus clade</taxon>
        <taxon>Arachis</taxon>
    </lineage>
</organism>
<dbReference type="AlphaFoldDB" id="A0A445CWM4"/>
<evidence type="ECO:0000313" key="2">
    <source>
        <dbReference type="EMBL" id="RYR55291.1"/>
    </source>
</evidence>
<name>A0A445CWM4_ARAHY</name>
<keyword evidence="1" id="KW-0812">Transmembrane</keyword>
<reference evidence="2 3" key="1">
    <citation type="submission" date="2019-01" db="EMBL/GenBank/DDBJ databases">
        <title>Sequencing of cultivated peanut Arachis hypogaea provides insights into genome evolution and oil improvement.</title>
        <authorList>
            <person name="Chen X."/>
        </authorList>
    </citation>
    <scope>NUCLEOTIDE SEQUENCE [LARGE SCALE GENOMIC DNA]</scope>
    <source>
        <strain evidence="3">cv. Fuhuasheng</strain>
        <tissue evidence="2">Leaves</tissue>
    </source>
</reference>
<proteinExistence type="predicted"/>
<comment type="caution">
    <text evidence="2">The sequence shown here is derived from an EMBL/GenBank/DDBJ whole genome shotgun (WGS) entry which is preliminary data.</text>
</comment>
<keyword evidence="1" id="KW-1133">Transmembrane helix</keyword>
<protein>
    <submittedName>
        <fullName evidence="2">Uncharacterized protein</fullName>
    </submittedName>
</protein>